<dbReference type="EMBL" id="LR134355">
    <property type="protein sequence ID" value="VEG44125.1"/>
    <property type="molecule type" value="Genomic_DNA"/>
</dbReference>
<sequence>MTELDALVRAHQLFAATAPANPPALSVSDRPSTIAAGAGRAMARYAQDAQRSAAMLRASASTDRALTAVIADARRDHADGYAHTRRVLEAARADNRIPVDSPVAQREALRRRIARLRAQHGHVSAARRRAALRLAILRALRYRARRRALLAGGAKLAPGDRRAAAAVRAALSRLGRPYVWGATGPDRFDCSGLVQWSYRQAGVGIGRTTYDQIDDGVAVPRSQVRPGDLVFPHAGHVQMAIGNGMVVEAPYAGASVKISPLGQDVVIRRPVP</sequence>
<reference evidence="6 7" key="1">
    <citation type="submission" date="2018-12" db="EMBL/GenBank/DDBJ databases">
        <authorList>
            <consortium name="Pathogen Informatics"/>
        </authorList>
    </citation>
    <scope>NUCLEOTIDE SEQUENCE [LARGE SCALE GENOMIC DNA]</scope>
    <source>
        <strain evidence="6 7">NCTC10485</strain>
    </source>
</reference>
<dbReference type="InterPro" id="IPR051794">
    <property type="entry name" value="PG_Endopeptidase_C40"/>
</dbReference>
<proteinExistence type="inferred from homology"/>
<protein>
    <submittedName>
        <fullName evidence="6">NLP/P60 family protein</fullName>
        <ecNumber evidence="6">3.4.-.-</ecNumber>
    </submittedName>
</protein>
<evidence type="ECO:0000259" key="5">
    <source>
        <dbReference type="PROSITE" id="PS51935"/>
    </source>
</evidence>
<dbReference type="OrthoDB" id="3209655at2"/>
<keyword evidence="3 6" id="KW-0378">Hydrolase</keyword>
<keyword evidence="4" id="KW-0788">Thiol protease</keyword>
<dbReference type="AlphaFoldDB" id="A0A448HWA1"/>
<dbReference type="GO" id="GO:0006508">
    <property type="term" value="P:proteolysis"/>
    <property type="evidence" value="ECO:0007669"/>
    <property type="project" value="UniProtKB-KW"/>
</dbReference>
<evidence type="ECO:0000256" key="4">
    <source>
        <dbReference type="ARBA" id="ARBA00022807"/>
    </source>
</evidence>
<keyword evidence="7" id="KW-1185">Reference proteome</keyword>
<evidence type="ECO:0000256" key="3">
    <source>
        <dbReference type="ARBA" id="ARBA00022801"/>
    </source>
</evidence>
<evidence type="ECO:0000313" key="7">
    <source>
        <dbReference type="Proteomes" id="UP000282551"/>
    </source>
</evidence>
<evidence type="ECO:0000256" key="1">
    <source>
        <dbReference type="ARBA" id="ARBA00007074"/>
    </source>
</evidence>
<dbReference type="PANTHER" id="PTHR47359">
    <property type="entry name" value="PEPTIDOGLYCAN DL-ENDOPEPTIDASE CWLO"/>
    <property type="match status" value="1"/>
</dbReference>
<feature type="domain" description="NlpC/P60" evidence="5">
    <location>
        <begin position="160"/>
        <end position="272"/>
    </location>
</feature>
<dbReference type="InterPro" id="IPR038765">
    <property type="entry name" value="Papain-like_cys_pep_sf"/>
</dbReference>
<gene>
    <name evidence="6" type="ORF">NCTC10485_00060</name>
</gene>
<name>A0A448HWA1_MYCCI</name>
<dbReference type="Pfam" id="PF00877">
    <property type="entry name" value="NLPC_P60"/>
    <property type="match status" value="1"/>
</dbReference>
<keyword evidence="2" id="KW-0645">Protease</keyword>
<evidence type="ECO:0000256" key="2">
    <source>
        <dbReference type="ARBA" id="ARBA00022670"/>
    </source>
</evidence>
<dbReference type="EC" id="3.4.-.-" evidence="6"/>
<dbReference type="Gene3D" id="3.90.1720.10">
    <property type="entry name" value="endopeptidase domain like (from Nostoc punctiforme)"/>
    <property type="match status" value="1"/>
</dbReference>
<evidence type="ECO:0000313" key="6">
    <source>
        <dbReference type="EMBL" id="VEG44125.1"/>
    </source>
</evidence>
<organism evidence="6 7">
    <name type="scientific">Mycolicibacterium chitae</name>
    <name type="common">Mycobacterium chitae</name>
    <dbReference type="NCBI Taxonomy" id="1792"/>
    <lineage>
        <taxon>Bacteria</taxon>
        <taxon>Bacillati</taxon>
        <taxon>Actinomycetota</taxon>
        <taxon>Actinomycetes</taxon>
        <taxon>Mycobacteriales</taxon>
        <taxon>Mycobacteriaceae</taxon>
        <taxon>Mycolicibacterium</taxon>
    </lineage>
</organism>
<dbReference type="InterPro" id="IPR000064">
    <property type="entry name" value="NLP_P60_dom"/>
</dbReference>
<dbReference type="PANTHER" id="PTHR47359:SF3">
    <property type="entry name" value="NLP_P60 DOMAIN-CONTAINING PROTEIN-RELATED"/>
    <property type="match status" value="1"/>
</dbReference>
<dbReference type="RefSeq" id="WP_126331930.1">
    <property type="nucleotide sequence ID" value="NZ_AP022604.1"/>
</dbReference>
<dbReference type="Proteomes" id="UP000282551">
    <property type="component" value="Chromosome"/>
</dbReference>
<comment type="similarity">
    <text evidence="1">Belongs to the peptidase C40 family.</text>
</comment>
<dbReference type="GO" id="GO:0008234">
    <property type="term" value="F:cysteine-type peptidase activity"/>
    <property type="evidence" value="ECO:0007669"/>
    <property type="project" value="UniProtKB-KW"/>
</dbReference>
<accession>A0A448HWA1</accession>
<dbReference type="PROSITE" id="PS51935">
    <property type="entry name" value="NLPC_P60"/>
    <property type="match status" value="1"/>
</dbReference>
<dbReference type="SUPFAM" id="SSF54001">
    <property type="entry name" value="Cysteine proteinases"/>
    <property type="match status" value="1"/>
</dbReference>